<dbReference type="RefSeq" id="WP_070178701.1">
    <property type="nucleotide sequence ID" value="NZ_BMJR01000010.1"/>
</dbReference>
<dbReference type="AlphaFoldDB" id="A0A1E8F8J0"/>
<dbReference type="Proteomes" id="UP000176037">
    <property type="component" value="Unassembled WGS sequence"/>
</dbReference>
<evidence type="ECO:0000313" key="2">
    <source>
        <dbReference type="Proteomes" id="UP000176037"/>
    </source>
</evidence>
<organism evidence="1 2">
    <name type="scientific">Alteromonas lipolytica</name>
    <dbReference type="NCBI Taxonomy" id="1856405"/>
    <lineage>
        <taxon>Bacteria</taxon>
        <taxon>Pseudomonadati</taxon>
        <taxon>Pseudomonadota</taxon>
        <taxon>Gammaproteobacteria</taxon>
        <taxon>Alteromonadales</taxon>
        <taxon>Alteromonadaceae</taxon>
        <taxon>Alteromonas/Salinimonas group</taxon>
        <taxon>Alteromonas</taxon>
    </lineage>
</organism>
<keyword evidence="2" id="KW-1185">Reference proteome</keyword>
<reference evidence="1 2" key="1">
    <citation type="submission" date="2016-09" db="EMBL/GenBank/DDBJ databases">
        <title>Alteromonas lipolytica, a new species isolated from sea water.</title>
        <authorList>
            <person name="Wu Y.-H."/>
            <person name="Cheng H."/>
            <person name="Xu X.-W."/>
        </authorList>
    </citation>
    <scope>NUCLEOTIDE SEQUENCE [LARGE SCALE GENOMIC DNA]</scope>
    <source>
        <strain evidence="1 2">JW12</strain>
    </source>
</reference>
<evidence type="ECO:0008006" key="3">
    <source>
        <dbReference type="Google" id="ProtNLM"/>
    </source>
</evidence>
<gene>
    <name evidence="1" type="ORF">BFC17_08420</name>
</gene>
<dbReference type="OrthoDB" id="5296002at2"/>
<dbReference type="EMBL" id="MJIC01000021">
    <property type="protein sequence ID" value="OFI32232.1"/>
    <property type="molecule type" value="Genomic_DNA"/>
</dbReference>
<dbReference type="InterPro" id="IPR043129">
    <property type="entry name" value="ATPase_NBD"/>
</dbReference>
<dbReference type="Gene3D" id="3.30.1490.300">
    <property type="match status" value="1"/>
</dbReference>
<sequence length="315" mass="34874">MRIGWRSFLKQKFRKKSAYHALGIAVSLDSVTFCALRKHNGETLLALEETVSFSQWGAQLAKWVVKHGLAGTPTYVAFSIHWYQILQVDRPAVEASEMNAALTWSVKELLGSDKDMVIDYTDLPVPLAGNAKINIFALPKEDVQQVCEAVFAAGLTMQLITAEELATSELVPRQSEAVLTIVQEAGEEICLNIIKDGQLYFSRRLKGFENLGSFSEDELRMGIGESLSVQIQRSMDFYESQLRQAPIRQIMMRLDTPHREALSQQIEQVVSAKVSYLVPSVGIELPGMPPERVNYSSLGAALNADTPVQVNGDAA</sequence>
<dbReference type="STRING" id="1856405.BFC17_08420"/>
<name>A0A1E8F8J0_9ALTE</name>
<dbReference type="Gene3D" id="3.30.420.40">
    <property type="match status" value="2"/>
</dbReference>
<comment type="caution">
    <text evidence="1">The sequence shown here is derived from an EMBL/GenBank/DDBJ whole genome shotgun (WGS) entry which is preliminary data.</text>
</comment>
<proteinExistence type="predicted"/>
<evidence type="ECO:0000313" key="1">
    <source>
        <dbReference type="EMBL" id="OFI32232.1"/>
    </source>
</evidence>
<accession>A0A1E8F8J0</accession>
<dbReference type="SUPFAM" id="SSF53067">
    <property type="entry name" value="Actin-like ATPase domain"/>
    <property type="match status" value="1"/>
</dbReference>
<protein>
    <recommendedName>
        <fullName evidence="3">MSHA biogenesis protein MshI</fullName>
    </recommendedName>
</protein>